<evidence type="ECO:0000313" key="1">
    <source>
        <dbReference type="EMBL" id="MDX5993949.1"/>
    </source>
</evidence>
<evidence type="ECO:0000313" key="3">
    <source>
        <dbReference type="Proteomes" id="UP000182413"/>
    </source>
</evidence>
<dbReference type="Gene3D" id="2.40.160.20">
    <property type="match status" value="1"/>
</dbReference>
<reference evidence="2 3" key="1">
    <citation type="submission" date="2016-10" db="EMBL/GenBank/DDBJ databases">
        <authorList>
            <person name="de Groot N.N."/>
        </authorList>
    </citation>
    <scope>NUCLEOTIDE SEQUENCE [LARGE SCALE GENOMIC DNA]</scope>
    <source>
        <strain evidence="2 3">JCM 10630</strain>
    </source>
</reference>
<accession>A0A1G7FT39</accession>
<dbReference type="AlphaFoldDB" id="A0A1G7FT39"/>
<organism evidence="2 3">
    <name type="scientific">Ectopseudomonas alcaliphila</name>
    <dbReference type="NCBI Taxonomy" id="101564"/>
    <lineage>
        <taxon>Bacteria</taxon>
        <taxon>Pseudomonadati</taxon>
        <taxon>Pseudomonadota</taxon>
        <taxon>Gammaproteobacteria</taxon>
        <taxon>Pseudomonadales</taxon>
        <taxon>Pseudomonadaceae</taxon>
        <taxon>Ectopseudomonas</taxon>
    </lineage>
</organism>
<dbReference type="Proteomes" id="UP001278050">
    <property type="component" value="Unassembled WGS sequence"/>
</dbReference>
<keyword evidence="4" id="KW-1185">Reference proteome</keyword>
<sequence length="163" mass="17913">MNNPTYPQTARLELVMSLAVIIDEGVVLGRCADGYRVNYPIIGGTFECQGVKGRVLPGGADTYRLRPDGVGELDARYSLVSDDGDLINIHNTGLLLLTEQGRALESQDVWPLPEREYHCTCTPRFQVANGALGWLNQQAFIGRVHYPTADRVLIHCFALQAVG</sequence>
<dbReference type="EMBL" id="JAWXXP010000001">
    <property type="protein sequence ID" value="MDX5993949.1"/>
    <property type="molecule type" value="Genomic_DNA"/>
</dbReference>
<evidence type="ECO:0000313" key="4">
    <source>
        <dbReference type="Proteomes" id="UP001278050"/>
    </source>
</evidence>
<dbReference type="EMBL" id="FNAE01000004">
    <property type="protein sequence ID" value="SDE79054.1"/>
    <property type="molecule type" value="Genomic_DNA"/>
</dbReference>
<dbReference type="Proteomes" id="UP000182413">
    <property type="component" value="Unassembled WGS sequence"/>
</dbReference>
<reference evidence="1 4" key="2">
    <citation type="submission" date="2023-11" db="EMBL/GenBank/DDBJ databases">
        <title>MicrobeMod: A computational toolkit for identifying prokaryotic methylation and restriction-modification with nanopore sequencing.</title>
        <authorList>
            <person name="Crits-Christoph A."/>
            <person name="Kang S.C."/>
            <person name="Lee H."/>
            <person name="Ostrov N."/>
        </authorList>
    </citation>
    <scope>NUCLEOTIDE SEQUENCE [LARGE SCALE GENOMIC DNA]</scope>
    <source>
        <strain evidence="1 4">ATCC BAA-571</strain>
    </source>
</reference>
<dbReference type="PANTHER" id="PTHR37315:SF1">
    <property type="entry name" value="UPF0311 PROTEIN BLR7842"/>
    <property type="match status" value="1"/>
</dbReference>
<dbReference type="PANTHER" id="PTHR37315">
    <property type="entry name" value="UPF0311 PROTEIN BLR7842"/>
    <property type="match status" value="1"/>
</dbReference>
<name>A0A1G7FT39_9GAMM</name>
<evidence type="ECO:0000313" key="2">
    <source>
        <dbReference type="EMBL" id="SDE79054.1"/>
    </source>
</evidence>
<gene>
    <name evidence="2" type="ORF">SAMN05216575_1041</name>
    <name evidence="1" type="ORF">SIM71_17960</name>
</gene>
<protein>
    <submittedName>
        <fullName evidence="1">DUF3237 domain-containing protein</fullName>
    </submittedName>
</protein>
<dbReference type="Pfam" id="PF11578">
    <property type="entry name" value="DUF3237"/>
    <property type="match status" value="1"/>
</dbReference>
<proteinExistence type="predicted"/>
<dbReference type="RefSeq" id="WP_274379656.1">
    <property type="nucleotide sequence ID" value="NZ_CBCSET010000004.1"/>
</dbReference>
<dbReference type="InterPro" id="IPR020915">
    <property type="entry name" value="UPF0311"/>
</dbReference>